<dbReference type="AlphaFoldDB" id="A0A6J5GRK2"/>
<protein>
    <recommendedName>
        <fullName evidence="3">Tail sheath protein subtilisin-like domain-containing protein</fullName>
    </recommendedName>
</protein>
<organism evidence="1 2">
    <name type="scientific">Paraburkholderia caffeinitolerans</name>
    <dbReference type="NCBI Taxonomy" id="1723730"/>
    <lineage>
        <taxon>Bacteria</taxon>
        <taxon>Pseudomonadati</taxon>
        <taxon>Pseudomonadota</taxon>
        <taxon>Betaproteobacteria</taxon>
        <taxon>Burkholderiales</taxon>
        <taxon>Burkholderiaceae</taxon>
        <taxon>Paraburkholderia</taxon>
    </lineage>
</organism>
<dbReference type="Proteomes" id="UP000494119">
    <property type="component" value="Unassembled WGS sequence"/>
</dbReference>
<name>A0A6J5GRK2_9BURK</name>
<gene>
    <name evidence="1" type="ORF">LMG28688_06242</name>
</gene>
<evidence type="ECO:0000313" key="1">
    <source>
        <dbReference type="EMBL" id="CAB3805736.1"/>
    </source>
</evidence>
<evidence type="ECO:0008006" key="3">
    <source>
        <dbReference type="Google" id="ProtNLM"/>
    </source>
</evidence>
<reference evidence="1 2" key="1">
    <citation type="submission" date="2020-04" db="EMBL/GenBank/DDBJ databases">
        <authorList>
            <person name="De Canck E."/>
        </authorList>
    </citation>
    <scope>NUCLEOTIDE SEQUENCE [LARGE SCALE GENOMIC DNA]</scope>
    <source>
        <strain evidence="1 2">LMG 28688</strain>
    </source>
</reference>
<accession>A0A6J5GRK2</accession>
<keyword evidence="2" id="KW-1185">Reference proteome</keyword>
<dbReference type="EMBL" id="CADIKL010000047">
    <property type="protein sequence ID" value="CAB3805736.1"/>
    <property type="molecule type" value="Genomic_DNA"/>
</dbReference>
<proteinExistence type="predicted"/>
<sequence length="394" mass="40675">MSATVPAAFPFILVNIDTSALMPIAQRSPGVIAIVGKTPAGADGGDAAFDMPTVVDTASDVSQHFAKINADGSVADTTLSTSLKLAMLQSPTPSKVYGVKVNGNDYAGALASLEAADDVDFVCLANETDVGVPAAGGNPPTNLLALKAHVETLSSQGQKRLGVAMVNPATAKSPTYVHDIDATATPLKSDFSRMVLVAARGATVDVASAATGAIAGYAPQVSMVLKQVRGVSVPTASQYGPSEITGLSEAGIVPIIQPSLIVGGGFYFGEGRCYTTDASLLYIDIVRVLDDIDFRLKAGLIGLIGDSRITKAGLTQVKVRIDAILGPLLNAAVIDDYSTTIPVLNILMTPESAWSATDSSRVVTARANRTVDVFVSITYGPAVHQLRVTLAPSF</sequence>
<dbReference type="RefSeq" id="WP_175197856.1">
    <property type="nucleotide sequence ID" value="NZ_CADIKL010000047.1"/>
</dbReference>
<evidence type="ECO:0000313" key="2">
    <source>
        <dbReference type="Proteomes" id="UP000494119"/>
    </source>
</evidence>